<dbReference type="PANTHER" id="PTHR11844:SF25">
    <property type="entry name" value="NTR DOMAIN-CONTAINING PROTEIN"/>
    <property type="match status" value="1"/>
</dbReference>
<dbReference type="GO" id="GO:0031012">
    <property type="term" value="C:extracellular matrix"/>
    <property type="evidence" value="ECO:0007669"/>
    <property type="project" value="TreeGrafter"/>
</dbReference>
<name>A0A9X1FCS9_9FLAO</name>
<reference evidence="5" key="1">
    <citation type="submission" date="2021-04" db="EMBL/GenBank/DDBJ databases">
        <authorList>
            <person name="Pira H."/>
            <person name="Risdian C."/>
            <person name="Wink J."/>
        </authorList>
    </citation>
    <scope>NUCLEOTIDE SEQUENCE</scope>
    <source>
        <strain evidence="5">WHY3</strain>
    </source>
</reference>
<dbReference type="AlphaFoldDB" id="A0A9X1FCS9"/>
<dbReference type="PANTHER" id="PTHR11844">
    <property type="entry name" value="METALLOPROTEASE INHIBITOR"/>
    <property type="match status" value="1"/>
</dbReference>
<evidence type="ECO:0000256" key="1">
    <source>
        <dbReference type="ARBA" id="ARBA00004613"/>
    </source>
</evidence>
<feature type="chain" id="PRO_5040753461" description="NTR domain-containing protein" evidence="3">
    <location>
        <begin position="21"/>
        <end position="158"/>
    </location>
</feature>
<dbReference type="GO" id="GO:0051045">
    <property type="term" value="P:negative regulation of membrane protein ectodomain proteolysis"/>
    <property type="evidence" value="ECO:0007669"/>
    <property type="project" value="TreeGrafter"/>
</dbReference>
<comment type="subcellular location">
    <subcellularLocation>
        <location evidence="1">Secreted</location>
    </subcellularLocation>
</comment>
<evidence type="ECO:0000256" key="2">
    <source>
        <dbReference type="ARBA" id="ARBA00022525"/>
    </source>
</evidence>
<feature type="domain" description="NTR" evidence="4">
    <location>
        <begin position="21"/>
        <end position="154"/>
    </location>
</feature>
<dbReference type="RefSeq" id="WP_218547989.1">
    <property type="nucleotide sequence ID" value="NZ_JAGSPD010000026.1"/>
</dbReference>
<organism evidence="5 6">
    <name type="scientific">Winogradskyella luteola</name>
    <dbReference type="NCBI Taxonomy" id="2828330"/>
    <lineage>
        <taxon>Bacteria</taxon>
        <taxon>Pseudomonadati</taxon>
        <taxon>Bacteroidota</taxon>
        <taxon>Flavobacteriia</taxon>
        <taxon>Flavobacteriales</taxon>
        <taxon>Flavobacteriaceae</taxon>
        <taxon>Winogradskyella</taxon>
    </lineage>
</organism>
<dbReference type="Proteomes" id="UP001138894">
    <property type="component" value="Unassembled WGS sequence"/>
</dbReference>
<evidence type="ECO:0000259" key="4">
    <source>
        <dbReference type="PROSITE" id="PS50189"/>
    </source>
</evidence>
<dbReference type="GO" id="GO:0008191">
    <property type="term" value="F:metalloendopeptidase inhibitor activity"/>
    <property type="evidence" value="ECO:0007669"/>
    <property type="project" value="InterPro"/>
</dbReference>
<dbReference type="GO" id="GO:0002020">
    <property type="term" value="F:protease binding"/>
    <property type="evidence" value="ECO:0007669"/>
    <property type="project" value="TreeGrafter"/>
</dbReference>
<keyword evidence="2" id="KW-0964">Secreted</keyword>
<protein>
    <recommendedName>
        <fullName evidence="4">NTR domain-containing protein</fullName>
    </recommendedName>
</protein>
<proteinExistence type="predicted"/>
<evidence type="ECO:0000313" key="6">
    <source>
        <dbReference type="Proteomes" id="UP001138894"/>
    </source>
</evidence>
<dbReference type="EMBL" id="JAGSPD010000026">
    <property type="protein sequence ID" value="MBV7270718.1"/>
    <property type="molecule type" value="Genomic_DNA"/>
</dbReference>
<dbReference type="PROSITE" id="PS50189">
    <property type="entry name" value="NTR"/>
    <property type="match status" value="1"/>
</dbReference>
<dbReference type="Pfam" id="PF00965">
    <property type="entry name" value="TIMP"/>
    <property type="match status" value="1"/>
</dbReference>
<keyword evidence="3" id="KW-0732">Signal</keyword>
<comment type="caution">
    <text evidence="5">The sequence shown here is derived from an EMBL/GenBank/DDBJ whole genome shotgun (WGS) entry which is preliminary data.</text>
</comment>
<dbReference type="InterPro" id="IPR001820">
    <property type="entry name" value="TIMP"/>
</dbReference>
<accession>A0A9X1FCS9</accession>
<dbReference type="GO" id="GO:0005615">
    <property type="term" value="C:extracellular space"/>
    <property type="evidence" value="ECO:0007669"/>
    <property type="project" value="TreeGrafter"/>
</dbReference>
<evidence type="ECO:0000313" key="5">
    <source>
        <dbReference type="EMBL" id="MBV7270718.1"/>
    </source>
</evidence>
<sequence>MKRTFILILVLIFSITETFACSCIQTNEPLSKKVEKAFAQSDLIISGKVVEIKIVNKARMKSSADPIIYKFEITKTLKGKIEKEFIEIASETSGASCGYKFELGKSYLVYARKSTHFAKMTKNKFDFVTGLCDRNQKLNKVDKKELRKLKKLNCRSEK</sequence>
<evidence type="ECO:0000256" key="3">
    <source>
        <dbReference type="SAM" id="SignalP"/>
    </source>
</evidence>
<gene>
    <name evidence="5" type="ORF">KCG49_16135</name>
</gene>
<keyword evidence="6" id="KW-1185">Reference proteome</keyword>
<feature type="signal peptide" evidence="3">
    <location>
        <begin position="1"/>
        <end position="20"/>
    </location>
</feature>
<dbReference type="InterPro" id="IPR001134">
    <property type="entry name" value="Netrin_domain"/>
</dbReference>